<organism evidence="2 3">
    <name type="scientific">Thraustotheca clavata</name>
    <dbReference type="NCBI Taxonomy" id="74557"/>
    <lineage>
        <taxon>Eukaryota</taxon>
        <taxon>Sar</taxon>
        <taxon>Stramenopiles</taxon>
        <taxon>Oomycota</taxon>
        <taxon>Saprolegniomycetes</taxon>
        <taxon>Saprolegniales</taxon>
        <taxon>Achlyaceae</taxon>
        <taxon>Thraustotheca</taxon>
    </lineage>
</organism>
<feature type="compositionally biased region" description="Acidic residues" evidence="1">
    <location>
        <begin position="547"/>
        <end position="557"/>
    </location>
</feature>
<keyword evidence="3" id="KW-1185">Reference proteome</keyword>
<dbReference type="AlphaFoldDB" id="A0A1V9ZVT5"/>
<proteinExistence type="predicted"/>
<feature type="compositionally biased region" description="Polar residues" evidence="1">
    <location>
        <begin position="772"/>
        <end position="783"/>
    </location>
</feature>
<dbReference type="OrthoDB" id="77439at2759"/>
<dbReference type="Proteomes" id="UP000243217">
    <property type="component" value="Unassembled WGS sequence"/>
</dbReference>
<feature type="compositionally biased region" description="Low complexity" evidence="1">
    <location>
        <begin position="624"/>
        <end position="634"/>
    </location>
</feature>
<comment type="caution">
    <text evidence="2">The sequence shown here is derived from an EMBL/GenBank/DDBJ whole genome shotgun (WGS) entry which is preliminary data.</text>
</comment>
<gene>
    <name evidence="2" type="ORF">THRCLA_05472</name>
</gene>
<evidence type="ECO:0000313" key="3">
    <source>
        <dbReference type="Proteomes" id="UP000243217"/>
    </source>
</evidence>
<evidence type="ECO:0000313" key="2">
    <source>
        <dbReference type="EMBL" id="OQS02128.1"/>
    </source>
</evidence>
<feature type="region of interest" description="Disordered" evidence="1">
    <location>
        <begin position="534"/>
        <end position="563"/>
    </location>
</feature>
<dbReference type="EMBL" id="JNBS01001241">
    <property type="protein sequence ID" value="OQS02128.1"/>
    <property type="molecule type" value="Genomic_DNA"/>
</dbReference>
<evidence type="ECO:0000256" key="1">
    <source>
        <dbReference type="SAM" id="MobiDB-lite"/>
    </source>
</evidence>
<reference evidence="2 3" key="1">
    <citation type="journal article" date="2014" name="Genome Biol. Evol.">
        <title>The secreted proteins of Achlya hypogyna and Thraustotheca clavata identify the ancestral oomycete secretome and reveal gene acquisitions by horizontal gene transfer.</title>
        <authorList>
            <person name="Misner I."/>
            <person name="Blouin N."/>
            <person name="Leonard G."/>
            <person name="Richards T.A."/>
            <person name="Lane C.E."/>
        </authorList>
    </citation>
    <scope>NUCLEOTIDE SEQUENCE [LARGE SCALE GENOMIC DNA]</scope>
    <source>
        <strain evidence="2 3">ATCC 34112</strain>
    </source>
</reference>
<feature type="compositionally biased region" description="Polar residues" evidence="1">
    <location>
        <begin position="672"/>
        <end position="683"/>
    </location>
</feature>
<accession>A0A1V9ZVT5</accession>
<sequence length="794" mass="90986">MDTEVPHDVIALGHVQKHRRHSGRIVREIKRQKRLLDEQHSLWSDHIVLKKRARYQQQVADATMTLQCLALLQPVSKAVKMKQMQSINEAKSNALDQINRLPTKLSQRRRQMGSFVKKLRQCVRQRNCSHKRGTEPVEVQEKKAEEHADCPLFYLYPWQNMGQYLKAELEHMLLHPSDIDLLNKHAEDCLKIVIDHSMHPAGLHLARIAPFLHEIAFAAHVVGAHAYAQYELRQSSITFPLPIFDKGIIVDACNASREAIAYLPQHFHDDRFPELSALVDDTILASPELLHKVARWTQVPNKPLSAVQIQNEFNDVSDWLRRLMFESSSSKGLMNISNAVKSIVTRLLSLVQASLVDQWCHWTTEIPEWFIHNRKYMDSLPVPTTYFEKLVAFNAPKQSNIRADSSTREAWLTMYVEKFTISNARCYLLDEPLLLKYRTEMLAHAETIQYIEYVRMDHRVNREWQEKMEIDNRLGEASKRLDILAKQLMLHEWCVSFIQSQIRVRQWQSTSSKPIKDEVEQETKVEPPTVHVVPPALSHEENHTSEMDDGSDIDEQFPIDGIGFQGSAEYTHQEEYIHQEEQNEPLQEEIIQDSSKENDLDDMDEAGSYNIDGHIDSVKDGDNSDAASFSSRSSSHARRFTIDFTNDEDEEVVENVCMSDITEDEEKRPALQKSSGVPQSSVVDISEDTKVSDEDSTPILSSPLPLQDEVKQSNVQAKAMPDSRVETQQAKSPTKDEYSLDSEDEPIKPPAKPLAKEDNGGRDFDDEPIKTHANSLSKENNAIDSDAKRRQNQS</sequence>
<feature type="compositionally biased region" description="Basic and acidic residues" evidence="1">
    <location>
        <begin position="613"/>
        <end position="622"/>
    </location>
</feature>
<name>A0A1V9ZVT5_9STRA</name>
<feature type="compositionally biased region" description="Basic and acidic residues" evidence="1">
    <location>
        <begin position="754"/>
        <end position="770"/>
    </location>
</feature>
<feature type="region of interest" description="Disordered" evidence="1">
    <location>
        <begin position="598"/>
        <end position="794"/>
    </location>
</feature>
<protein>
    <submittedName>
        <fullName evidence="2">Uncharacterized protein</fullName>
    </submittedName>
</protein>
<feature type="compositionally biased region" description="Basic and acidic residues" evidence="1">
    <location>
        <begin position="785"/>
        <end position="794"/>
    </location>
</feature>